<dbReference type="PANTHER" id="PTHR34138:SF1">
    <property type="entry name" value="CELL SHAPE-DETERMINING PROTEIN MREC"/>
    <property type="match status" value="1"/>
</dbReference>
<proteinExistence type="inferred from homology"/>
<dbReference type="Gene3D" id="2.40.10.340">
    <property type="entry name" value="Rod shape-determining protein MreC, domain 1"/>
    <property type="match status" value="1"/>
</dbReference>
<name>A0A3B0VJQ8_9ZZZZ</name>
<dbReference type="EMBL" id="UOFA01000043">
    <property type="protein sequence ID" value="VAW43848.1"/>
    <property type="molecule type" value="Genomic_DNA"/>
</dbReference>
<organism evidence="7">
    <name type="scientific">hydrothermal vent metagenome</name>
    <dbReference type="NCBI Taxonomy" id="652676"/>
    <lineage>
        <taxon>unclassified sequences</taxon>
        <taxon>metagenomes</taxon>
        <taxon>ecological metagenomes</taxon>
    </lineage>
</organism>
<dbReference type="Pfam" id="PF04085">
    <property type="entry name" value="MreC"/>
    <property type="match status" value="1"/>
</dbReference>
<evidence type="ECO:0000313" key="7">
    <source>
        <dbReference type="EMBL" id="VAW43848.1"/>
    </source>
</evidence>
<dbReference type="InterPro" id="IPR042177">
    <property type="entry name" value="Cell/Rod_1"/>
</dbReference>
<evidence type="ECO:0000259" key="6">
    <source>
        <dbReference type="Pfam" id="PF04085"/>
    </source>
</evidence>
<dbReference type="AlphaFoldDB" id="A0A3B0VJQ8"/>
<protein>
    <recommendedName>
        <fullName evidence="2">Cell shape-determining protein MreC</fullName>
    </recommendedName>
    <alternativeName>
        <fullName evidence="4">Cell shape protein MreC</fullName>
    </alternativeName>
</protein>
<evidence type="ECO:0000256" key="4">
    <source>
        <dbReference type="ARBA" id="ARBA00032089"/>
    </source>
</evidence>
<dbReference type="GO" id="GO:0005886">
    <property type="term" value="C:plasma membrane"/>
    <property type="evidence" value="ECO:0007669"/>
    <property type="project" value="TreeGrafter"/>
</dbReference>
<dbReference type="PANTHER" id="PTHR34138">
    <property type="entry name" value="CELL SHAPE-DETERMINING PROTEIN MREC"/>
    <property type="match status" value="1"/>
</dbReference>
<gene>
    <name evidence="7" type="ORF">MNBD_GAMMA02-489</name>
</gene>
<comment type="similarity">
    <text evidence="1">Belongs to the MreC family.</text>
</comment>
<dbReference type="Gene3D" id="2.40.10.350">
    <property type="entry name" value="Rod shape-determining protein MreC, domain 2"/>
    <property type="match status" value="1"/>
</dbReference>
<dbReference type="InterPro" id="IPR055342">
    <property type="entry name" value="MreC_beta-barrel_core"/>
</dbReference>
<reference evidence="7" key="1">
    <citation type="submission" date="2018-06" db="EMBL/GenBank/DDBJ databases">
        <authorList>
            <person name="Zhirakovskaya E."/>
        </authorList>
    </citation>
    <scope>NUCLEOTIDE SEQUENCE</scope>
</reference>
<keyword evidence="3" id="KW-0133">Cell shape</keyword>
<feature type="region of interest" description="Disordered" evidence="5">
    <location>
        <begin position="269"/>
        <end position="304"/>
    </location>
</feature>
<evidence type="ECO:0000256" key="3">
    <source>
        <dbReference type="ARBA" id="ARBA00022960"/>
    </source>
</evidence>
<dbReference type="GO" id="GO:0008360">
    <property type="term" value="P:regulation of cell shape"/>
    <property type="evidence" value="ECO:0007669"/>
    <property type="project" value="UniProtKB-KW"/>
</dbReference>
<evidence type="ECO:0000256" key="5">
    <source>
        <dbReference type="SAM" id="MobiDB-lite"/>
    </source>
</evidence>
<dbReference type="PIRSF" id="PIRSF038471">
    <property type="entry name" value="MreC"/>
    <property type="match status" value="1"/>
</dbReference>
<evidence type="ECO:0000256" key="2">
    <source>
        <dbReference type="ARBA" id="ARBA00013855"/>
    </source>
</evidence>
<dbReference type="InterPro" id="IPR042175">
    <property type="entry name" value="Cell/Rod_MreC_2"/>
</dbReference>
<feature type="domain" description="Rod shape-determining protein MreC beta-barrel core" evidence="6">
    <location>
        <begin position="105"/>
        <end position="246"/>
    </location>
</feature>
<accession>A0A3B0VJQ8</accession>
<dbReference type="InterPro" id="IPR007221">
    <property type="entry name" value="MreC"/>
</dbReference>
<dbReference type="NCBIfam" id="TIGR00219">
    <property type="entry name" value="mreC"/>
    <property type="match status" value="1"/>
</dbReference>
<sequence>MVLMISDKNNQLAQPIRNTLSLAAIPLIKIIEWPQDIYQITQLAVSRQAKLIQENKQLKEQLLDAELKVQQNVSLAAENQRLRTMLSATQNSPLTTSVAFVSNITQTQNNHHVVIDQGQSDGLFVGQAVLNLAGVIGQVDVLGNNFAHVILITDTTHAIPIEILRTGMRTIAYGNGEDVWLKEIPTSGDIQVGDVLVTSGFGNRFPRGLKLAEVKSLAVSPNRTFKTALAVPFAELDRLTEVFLIWPNKVKQNNQGEGDNAATAIDQSNLIDSVHTDQAQTDNSAQNQGQETNLEPNGTEARDQ</sequence>
<evidence type="ECO:0000256" key="1">
    <source>
        <dbReference type="ARBA" id="ARBA00009369"/>
    </source>
</evidence>
<feature type="compositionally biased region" description="Polar residues" evidence="5">
    <location>
        <begin position="269"/>
        <end position="296"/>
    </location>
</feature>